<protein>
    <submittedName>
        <fullName evidence="3">Dihydroorotase</fullName>
    </submittedName>
</protein>
<dbReference type="PANTHER" id="PTHR43668">
    <property type="entry name" value="ALLANTOINASE"/>
    <property type="match status" value="1"/>
</dbReference>
<feature type="domain" description="Dihydroorotase catalytic" evidence="2">
    <location>
        <begin position="55"/>
        <end position="237"/>
    </location>
</feature>
<dbReference type="GO" id="GO:0006221">
    <property type="term" value="P:pyrimidine nucleotide biosynthetic process"/>
    <property type="evidence" value="ECO:0007669"/>
    <property type="project" value="UniProtKB-KW"/>
</dbReference>
<dbReference type="InterPro" id="IPR032466">
    <property type="entry name" value="Metal_Hydrolase"/>
</dbReference>
<dbReference type="Gene3D" id="3.20.20.140">
    <property type="entry name" value="Metal-dependent hydrolases"/>
    <property type="match status" value="1"/>
</dbReference>
<dbReference type="Gene3D" id="2.30.40.10">
    <property type="entry name" value="Urease, subunit C, domain 1"/>
    <property type="match status" value="1"/>
</dbReference>
<proteinExistence type="predicted"/>
<dbReference type="InterPro" id="IPR004722">
    <property type="entry name" value="DHOase"/>
</dbReference>
<dbReference type="SUPFAM" id="SSF51556">
    <property type="entry name" value="Metallo-dependent hydrolases"/>
    <property type="match status" value="1"/>
</dbReference>
<accession>A0A3N0ERX9</accession>
<keyword evidence="4" id="KW-1185">Reference proteome</keyword>
<dbReference type="OrthoDB" id="9765462at2"/>
<reference evidence="3 4" key="1">
    <citation type="submission" date="2018-10" db="EMBL/GenBank/DDBJ databases">
        <title>Sinomicrobium pectinilyticum sp. nov., a pectinase-producing bacterium isolated from alkaline and saline soil, and emended description of the genus Sinomicrobium.</title>
        <authorList>
            <person name="Cheng B."/>
            <person name="Li C."/>
            <person name="Lai Q."/>
            <person name="Du M."/>
            <person name="Shao Z."/>
            <person name="Xu P."/>
            <person name="Yang C."/>
        </authorList>
    </citation>
    <scope>NUCLEOTIDE SEQUENCE [LARGE SCALE GENOMIC DNA]</scope>
    <source>
        <strain evidence="3 4">5DNS001</strain>
    </source>
</reference>
<evidence type="ECO:0000313" key="4">
    <source>
        <dbReference type="Proteomes" id="UP000267469"/>
    </source>
</evidence>
<dbReference type="PANTHER" id="PTHR43668:SF2">
    <property type="entry name" value="ALLANTOINASE"/>
    <property type="match status" value="1"/>
</dbReference>
<dbReference type="CDD" id="cd01317">
    <property type="entry name" value="DHOase_IIa"/>
    <property type="match status" value="1"/>
</dbReference>
<dbReference type="InterPro" id="IPR024403">
    <property type="entry name" value="DHOase_cat"/>
</dbReference>
<dbReference type="InterPro" id="IPR050138">
    <property type="entry name" value="DHOase/Allantoinase_Hydrolase"/>
</dbReference>
<evidence type="ECO:0000313" key="3">
    <source>
        <dbReference type="EMBL" id="RNL90613.1"/>
    </source>
</evidence>
<organism evidence="3 4">
    <name type="scientific">Sinomicrobium pectinilyticum</name>
    <dbReference type="NCBI Taxonomy" id="1084421"/>
    <lineage>
        <taxon>Bacteria</taxon>
        <taxon>Pseudomonadati</taxon>
        <taxon>Bacteroidota</taxon>
        <taxon>Flavobacteriia</taxon>
        <taxon>Flavobacteriales</taxon>
        <taxon>Flavobacteriaceae</taxon>
        <taxon>Sinomicrobium</taxon>
    </lineage>
</organism>
<gene>
    <name evidence="3" type="ORF">ED312_05405</name>
</gene>
<dbReference type="InterPro" id="IPR011059">
    <property type="entry name" value="Metal-dep_hydrolase_composite"/>
</dbReference>
<dbReference type="EMBL" id="RJTM01000029">
    <property type="protein sequence ID" value="RNL90613.1"/>
    <property type="molecule type" value="Genomic_DNA"/>
</dbReference>
<keyword evidence="1" id="KW-0665">Pyrimidine biosynthesis</keyword>
<sequence>MNILLKSARIIHPQSEYHRNSLDILIKDGIISEIADTVSPPQDTEIVQLKNLHVSPGWLDTSVSFGEPGYEDRETIGNGLKTAAKSGFTTVLVNPNTYPVADTNADIAFLKAKAQGHTTALHPIGALTVKSEGIDLAELFDMKNAGAVAFGDYQKPVSNPNLLKIALQYTGNFGGLVVSFPQENKIAGKGVMNEGIISTRLGLKGIPALAEELHIARDLFILEYTGGKLHIPTISTAKSVHLIREAKEKGLDVSCSVAIHNLCFTDEVLEEFNTNYKLLPPLRGKKDIAALLEGLKEGVIDFVTSDHNPIDVEHKNVEFDHAMYGSTALESTFGALRTLLDTDSVIDLLTKGRSRFGLEENDIRTGKKADLTLFDPDTEYSFGESDILSTSKNSAFTGQKLRGRVYGSIANGKPEITGE</sequence>
<dbReference type="SUPFAM" id="SSF51338">
    <property type="entry name" value="Composite domain of metallo-dependent hydrolases"/>
    <property type="match status" value="1"/>
</dbReference>
<evidence type="ECO:0000259" key="2">
    <source>
        <dbReference type="Pfam" id="PF12890"/>
    </source>
</evidence>
<evidence type="ECO:0000256" key="1">
    <source>
        <dbReference type="ARBA" id="ARBA00022975"/>
    </source>
</evidence>
<dbReference type="GO" id="GO:0005737">
    <property type="term" value="C:cytoplasm"/>
    <property type="evidence" value="ECO:0007669"/>
    <property type="project" value="TreeGrafter"/>
</dbReference>
<dbReference type="AlphaFoldDB" id="A0A3N0ERX9"/>
<name>A0A3N0ERX9_SINP1</name>
<dbReference type="Pfam" id="PF12890">
    <property type="entry name" value="DHOase"/>
    <property type="match status" value="1"/>
</dbReference>
<dbReference type="GO" id="GO:0046872">
    <property type="term" value="F:metal ion binding"/>
    <property type="evidence" value="ECO:0007669"/>
    <property type="project" value="InterPro"/>
</dbReference>
<dbReference type="GO" id="GO:0004038">
    <property type="term" value="F:allantoinase activity"/>
    <property type="evidence" value="ECO:0007669"/>
    <property type="project" value="TreeGrafter"/>
</dbReference>
<comment type="caution">
    <text evidence="3">The sequence shown here is derived from an EMBL/GenBank/DDBJ whole genome shotgun (WGS) entry which is preliminary data.</text>
</comment>
<dbReference type="GO" id="GO:0006145">
    <property type="term" value="P:purine nucleobase catabolic process"/>
    <property type="evidence" value="ECO:0007669"/>
    <property type="project" value="TreeGrafter"/>
</dbReference>
<dbReference type="Proteomes" id="UP000267469">
    <property type="component" value="Unassembled WGS sequence"/>
</dbReference>
<dbReference type="GO" id="GO:0004151">
    <property type="term" value="F:dihydroorotase activity"/>
    <property type="evidence" value="ECO:0007669"/>
    <property type="project" value="InterPro"/>
</dbReference>
<dbReference type="RefSeq" id="WP_123214992.1">
    <property type="nucleotide sequence ID" value="NZ_RJTM01000029.1"/>
</dbReference>